<feature type="region of interest" description="Disordered" evidence="1">
    <location>
        <begin position="643"/>
        <end position="708"/>
    </location>
</feature>
<dbReference type="EMBL" id="KT232176">
    <property type="protein sequence ID" value="ALD82622.1"/>
    <property type="molecule type" value="Genomic_DNA"/>
</dbReference>
<reference evidence="2" key="1">
    <citation type="submission" date="2015-06" db="EMBL/GenBank/DDBJ databases">
        <authorList>
            <person name="Hoefler B.C."/>
            <person name="Straight P.D."/>
        </authorList>
    </citation>
    <scope>NUCLEOTIDE SEQUENCE</scope>
    <source>
        <strain evidence="2">UTEX 1658</strain>
    </source>
</reference>
<evidence type="ECO:0000256" key="1">
    <source>
        <dbReference type="SAM" id="MobiDB-lite"/>
    </source>
</evidence>
<feature type="compositionally biased region" description="Low complexity" evidence="1">
    <location>
        <begin position="819"/>
        <end position="828"/>
    </location>
</feature>
<feature type="region of interest" description="Disordered" evidence="1">
    <location>
        <begin position="115"/>
        <end position="188"/>
    </location>
</feature>
<feature type="region of interest" description="Disordered" evidence="1">
    <location>
        <begin position="1"/>
        <end position="96"/>
    </location>
</feature>
<name>A0A1W5J3R3_9CHLO</name>
<feature type="region of interest" description="Disordered" evidence="1">
    <location>
        <begin position="816"/>
        <end position="838"/>
    </location>
</feature>
<evidence type="ECO:0000313" key="2">
    <source>
        <dbReference type="EMBL" id="ALD82622.1"/>
    </source>
</evidence>
<feature type="compositionally biased region" description="Basic residues" evidence="1">
    <location>
        <begin position="20"/>
        <end position="30"/>
    </location>
</feature>
<gene>
    <name evidence="2" type="primary">rlsA</name>
</gene>
<proteinExistence type="predicted"/>
<accession>A0A1W5J3R3</accession>
<protein>
    <submittedName>
        <fullName evidence="2">RlsA</fullName>
    </submittedName>
</protein>
<reference evidence="2" key="2">
    <citation type="journal article" date="2017" name="J. Evol. Biol.">
        <title>Genetic Basis for Soma is Present in Undifferentiated Volvocine Green Algae.</title>
        <authorList>
            <person name="Grochau-Wright Z.I."/>
            <person name="Hanschen E.R."/>
            <person name="Ferris P.J."/>
            <person name="Hamaji T."/>
            <person name="Nozaki H."/>
            <person name="Olson B.J.S.C."/>
            <person name="Michod R.E."/>
        </authorList>
    </citation>
    <scope>NUCLEOTIDE SEQUENCE</scope>
    <source>
        <strain evidence="2">UTEX 1658</strain>
    </source>
</reference>
<organism evidence="2">
    <name type="scientific">Platydorina caudata</name>
    <dbReference type="NCBI Taxonomy" id="51709"/>
    <lineage>
        <taxon>Eukaryota</taxon>
        <taxon>Viridiplantae</taxon>
        <taxon>Chlorophyta</taxon>
        <taxon>core chlorophytes</taxon>
        <taxon>Chlorophyceae</taxon>
        <taxon>CS clade</taxon>
        <taxon>Chlamydomonadales</taxon>
        <taxon>Volvocaceae</taxon>
        <taxon>Platydorina</taxon>
    </lineage>
</organism>
<sequence>MPITARRYDSCFGGGGVRAQKAHSKRRRRLPSTPLTTPAIRLSMPDALQVDRSPNGDAGSPSLWGSSPPSPPPPLQHISVTTYIGSGGPQDPSASIIPPMKRRLITLTTAGNLRISPLAPQQLQQRRPHPVRRSDAGGPTDAPNVINLAHEDAAPTPPQTPGPYLSGAASPAYDPSPGQPQETAAADTAEDVAMPQVEPDVQPSTPENAPRRLFLQPIGASQGQLSFPPDNATLATGADAAAICAVTNAIPALPEHGNLEQMHETFKELNGPPPPPLQQHPLRTQTLLAVAAAAAAAAAAQEEGGAAEALAEVELRDAALRSLRRETSGLVTSDQDYDPQEGDGEGALQQLQQQLLYEHGEAAPGTGVADAELGYMAVSVTIAVRASSNRGRRQLADSGAEAVCRKGYVKGPVCGVFDLVRYLEGRDCILYQGRWVSRSKFEKAGGSTMAKWYRSIRALPSLEPLGEWLERHNLPVFRGPNRRSRKRSGDDSGDELGLWQWQLPAQGHDLPLDAAALLSLDSNLPLTGLAAVAGPGGDDFATTSAAAALSRDEGLPSGMLQMLPQTAAAAAPPAACGAHRDVEMHGSCKEEAAAGGGNYAIACPPLEPQMVELGEAPTDSVTRAQHTSRASAFLALAADGGAVAPVQQPPTRPIPHMQPLQPHPQPLSQRAVVGPPVQPSTPTEEGHRNSSPCTDTHRQTGGVGVAGVTTSPPQCRLLSMPGDGTAAATWDRPCADVVEVHDDSNDDDDDVILVDEVEVGVRDRQYGGGRAHTVADHDDLPVITCVRPRLPAGEAFPQMLAKGDQWRGGRILQTNTEPQRQGQVQQQQDSKPRTQAQLQQGVLQPIQQLQPQQGGLQGAVRQPRLLLRKAITVCDVSPDGSPNRTEPYFLTVSAPPDMLYCPRNSTGPAISAAFTPDGAAEGITPNELARDDCVGGGAAGATASGVVRRTLPLPHTQRRQALSAISCENLTRRALLSAQSLHALQQQTQQQTARSALGGSAFMPWSSDAPQRRNAAMIAPKPI</sequence>
<dbReference type="AlphaFoldDB" id="A0A1W5J3R3"/>